<reference evidence="2" key="1">
    <citation type="submission" date="2023-01" db="EMBL/GenBank/DDBJ databases">
        <title>Complete genome sequence of Planctobacterium marinum strain Dej080120_11.</title>
        <authorList>
            <person name="Ueki S."/>
            <person name="Maruyama F."/>
        </authorList>
    </citation>
    <scope>NUCLEOTIDE SEQUENCE</scope>
    <source>
        <strain evidence="2">Dej080120_11</strain>
    </source>
</reference>
<proteinExistence type="predicted"/>
<protein>
    <submittedName>
        <fullName evidence="2">Interphotoreceptor retinoid-binding protein</fullName>
    </submittedName>
</protein>
<sequence length="268" mass="29947">MFPDKISAVEQALAAQLHNRQFAENKPFGMFKIELEQLLVSITGDSNFELHFNNADLTFSNTTTLDGFPDSYIIETEILPGNVGYLNLQGNFLDLKALPDIQYAMTQFTSSKALLVDIRQSGEANLPLVQKLLSYWLAPDTIISELQLNDASQSLHNIPLESPLHYNRRGKTWLLTSPFVLGTWELFAYTLQQQGMAKVVGMDTMGLAILTKQVRLSKHTRITLAHAIPTDPVSGKNWYQTGVSPDYFVEMENALEVAHDLAVQADSD</sequence>
<accession>A0AA48KU34</accession>
<keyword evidence="3" id="KW-1185">Reference proteome</keyword>
<evidence type="ECO:0000259" key="1">
    <source>
        <dbReference type="SMART" id="SM00245"/>
    </source>
</evidence>
<dbReference type="InterPro" id="IPR029045">
    <property type="entry name" value="ClpP/crotonase-like_dom_sf"/>
</dbReference>
<dbReference type="RefSeq" id="WP_338294256.1">
    <property type="nucleotide sequence ID" value="NZ_AP027272.1"/>
</dbReference>
<dbReference type="AlphaFoldDB" id="A0AA48KU34"/>
<dbReference type="Gene3D" id="3.30.750.44">
    <property type="match status" value="1"/>
</dbReference>
<organism evidence="2 3">
    <name type="scientific">Planctobacterium marinum</name>
    <dbReference type="NCBI Taxonomy" id="1631968"/>
    <lineage>
        <taxon>Bacteria</taxon>
        <taxon>Pseudomonadati</taxon>
        <taxon>Pseudomonadota</taxon>
        <taxon>Gammaproteobacteria</taxon>
        <taxon>Alteromonadales</taxon>
        <taxon>Alteromonadaceae</taxon>
        <taxon>Planctobacterium</taxon>
    </lineage>
</organism>
<dbReference type="InterPro" id="IPR005151">
    <property type="entry name" value="Tail-specific_protease"/>
</dbReference>
<dbReference type="PANTHER" id="PTHR11261:SF3">
    <property type="entry name" value="RETINOL-BINDING PROTEIN 3"/>
    <property type="match status" value="1"/>
</dbReference>
<dbReference type="KEGG" id="pmaw:MACH26_37000"/>
<dbReference type="EMBL" id="AP027272">
    <property type="protein sequence ID" value="BDX08179.1"/>
    <property type="molecule type" value="Genomic_DNA"/>
</dbReference>
<name>A0AA48KU34_9ALTE</name>
<dbReference type="SUPFAM" id="SSF52096">
    <property type="entry name" value="ClpP/crotonase"/>
    <property type="match status" value="1"/>
</dbReference>
<dbReference type="Pfam" id="PF03572">
    <property type="entry name" value="Peptidase_S41"/>
    <property type="match status" value="1"/>
</dbReference>
<dbReference type="SMART" id="SM00245">
    <property type="entry name" value="TSPc"/>
    <property type="match status" value="1"/>
</dbReference>
<feature type="domain" description="Tail specific protease" evidence="1">
    <location>
        <begin position="60"/>
        <end position="250"/>
    </location>
</feature>
<dbReference type="GO" id="GO:0008236">
    <property type="term" value="F:serine-type peptidase activity"/>
    <property type="evidence" value="ECO:0007669"/>
    <property type="project" value="InterPro"/>
</dbReference>
<evidence type="ECO:0000313" key="3">
    <source>
        <dbReference type="Proteomes" id="UP001333710"/>
    </source>
</evidence>
<dbReference type="Gene3D" id="3.90.226.10">
    <property type="entry name" value="2-enoyl-CoA Hydratase, Chain A, domain 1"/>
    <property type="match status" value="1"/>
</dbReference>
<evidence type="ECO:0000313" key="2">
    <source>
        <dbReference type="EMBL" id="BDX08179.1"/>
    </source>
</evidence>
<dbReference type="PANTHER" id="PTHR11261">
    <property type="entry name" value="INTERPHOTORECEPTOR RETINOID-BINDING PROTEIN"/>
    <property type="match status" value="1"/>
</dbReference>
<dbReference type="GO" id="GO:0006508">
    <property type="term" value="P:proteolysis"/>
    <property type="evidence" value="ECO:0007669"/>
    <property type="project" value="InterPro"/>
</dbReference>
<dbReference type="Proteomes" id="UP001333710">
    <property type="component" value="Chromosome"/>
</dbReference>
<gene>
    <name evidence="2" type="ORF">MACH26_37000</name>
</gene>